<evidence type="ECO:0000313" key="2">
    <source>
        <dbReference type="EMBL" id="NYI40480.1"/>
    </source>
</evidence>
<feature type="transmembrane region" description="Helical" evidence="1">
    <location>
        <begin position="79"/>
        <end position="100"/>
    </location>
</feature>
<proteinExistence type="predicted"/>
<feature type="transmembrane region" description="Helical" evidence="1">
    <location>
        <begin position="259"/>
        <end position="276"/>
    </location>
</feature>
<feature type="transmembrane region" description="Helical" evidence="1">
    <location>
        <begin position="157"/>
        <end position="180"/>
    </location>
</feature>
<keyword evidence="3" id="KW-1185">Reference proteome</keyword>
<feature type="transmembrane region" description="Helical" evidence="1">
    <location>
        <begin position="230"/>
        <end position="247"/>
    </location>
</feature>
<dbReference type="OrthoDB" id="9785431at2"/>
<dbReference type="GO" id="GO:0008233">
    <property type="term" value="F:peptidase activity"/>
    <property type="evidence" value="ECO:0007669"/>
    <property type="project" value="InterPro"/>
</dbReference>
<protein>
    <submittedName>
        <fullName evidence="2">RsiW-degrading membrane proteinase PrsW (M82 family)</fullName>
    </submittedName>
</protein>
<reference evidence="2 3" key="1">
    <citation type="submission" date="2020-07" db="EMBL/GenBank/DDBJ databases">
        <title>Sequencing the genomes of 1000 actinobacteria strains.</title>
        <authorList>
            <person name="Klenk H.-P."/>
        </authorList>
    </citation>
    <scope>NUCLEOTIDE SEQUENCE [LARGE SCALE GENOMIC DNA]</scope>
    <source>
        <strain evidence="2 3">DSM 19970</strain>
    </source>
</reference>
<dbReference type="EMBL" id="JACBZO010000001">
    <property type="protein sequence ID" value="NYI40480.1"/>
    <property type="molecule type" value="Genomic_DNA"/>
</dbReference>
<dbReference type="PANTHER" id="PTHR36844">
    <property type="entry name" value="PROTEASE PRSW"/>
    <property type="match status" value="1"/>
</dbReference>
<dbReference type="PANTHER" id="PTHR36844:SF1">
    <property type="entry name" value="PROTEASE PRSW"/>
    <property type="match status" value="1"/>
</dbReference>
<accession>A0A7Y9ZAF7</accession>
<name>A0A7Y9ZAF7_9MICO</name>
<dbReference type="AlphaFoldDB" id="A0A7Y9ZAF7"/>
<keyword evidence="1" id="KW-1133">Transmembrane helix</keyword>
<keyword evidence="1" id="KW-0472">Membrane</keyword>
<dbReference type="RefSeq" id="WP_062076154.1">
    <property type="nucleotide sequence ID" value="NZ_BBRC01000018.1"/>
</dbReference>
<feature type="transmembrane region" description="Helical" evidence="1">
    <location>
        <begin position="120"/>
        <end position="145"/>
    </location>
</feature>
<dbReference type="Proteomes" id="UP000547973">
    <property type="component" value="Unassembled WGS sequence"/>
</dbReference>
<feature type="transmembrane region" description="Helical" evidence="1">
    <location>
        <begin position="20"/>
        <end position="39"/>
    </location>
</feature>
<comment type="caution">
    <text evidence="2">The sequence shown here is derived from an EMBL/GenBank/DDBJ whole genome shotgun (WGS) entry which is preliminary data.</text>
</comment>
<gene>
    <name evidence="2" type="ORF">BKA03_000599</name>
</gene>
<dbReference type="InterPro" id="IPR026898">
    <property type="entry name" value="PrsW"/>
</dbReference>
<sequence>MRELARRRFAVTFAPRRVGWWLLIAASLVGAGMAVSALLPGARVFPVAAVMGLVFTAPLLLGWWLLLRLPQLWFRVSGSGAIAAMAWGAFAAAGIYALPANSALITVLGQHLGIDAAQQWGAALIAPLTEETGKAFGIVVVLLAAGQRLRTPMDAALLGAFCAVGFTATEDMLYGLNIAYLNLGENQVISTTVIYAARAIVFGPVSHIVFSSVVGAGIGVLAVGRRRGRIPMGIALITLGAGLHGLWNSPWLGAVWTRVVYLVVVPFVVWAVLRYLRTEEHRWFTEVLGRPGALGAVPATYVGTVGATWWKRRAYRKGVVEAFGEEALELQRVLEAELTDLAEAVDTGDDESSARIRRSLEARLALPS</sequence>
<evidence type="ECO:0000256" key="1">
    <source>
        <dbReference type="SAM" id="Phobius"/>
    </source>
</evidence>
<evidence type="ECO:0000313" key="3">
    <source>
        <dbReference type="Proteomes" id="UP000547973"/>
    </source>
</evidence>
<feature type="transmembrane region" description="Helical" evidence="1">
    <location>
        <begin position="45"/>
        <end position="67"/>
    </location>
</feature>
<keyword evidence="1" id="KW-0812">Transmembrane</keyword>
<feature type="transmembrane region" description="Helical" evidence="1">
    <location>
        <begin position="200"/>
        <end position="223"/>
    </location>
</feature>
<organism evidence="2 3">
    <name type="scientific">Demequina lutea</name>
    <dbReference type="NCBI Taxonomy" id="431489"/>
    <lineage>
        <taxon>Bacteria</taxon>
        <taxon>Bacillati</taxon>
        <taxon>Actinomycetota</taxon>
        <taxon>Actinomycetes</taxon>
        <taxon>Micrococcales</taxon>
        <taxon>Demequinaceae</taxon>
        <taxon>Demequina</taxon>
    </lineage>
</organism>
<dbReference type="Pfam" id="PF13367">
    <property type="entry name" value="PrsW-protease"/>
    <property type="match status" value="1"/>
</dbReference>